<dbReference type="NCBIfam" id="NF009967">
    <property type="entry name" value="PRK13430.1"/>
    <property type="match status" value="1"/>
</dbReference>
<evidence type="ECO:0000256" key="6">
    <source>
        <dbReference type="ARBA" id="ARBA00023196"/>
    </source>
</evidence>
<dbReference type="PANTHER" id="PTHR11910">
    <property type="entry name" value="ATP SYNTHASE DELTA CHAIN"/>
    <property type="match status" value="1"/>
</dbReference>
<keyword evidence="6 8" id="KW-0139">CF(1)</keyword>
<evidence type="ECO:0000256" key="5">
    <source>
        <dbReference type="ARBA" id="ARBA00023136"/>
    </source>
</evidence>
<proteinExistence type="inferred from homology"/>
<evidence type="ECO:0000256" key="4">
    <source>
        <dbReference type="ARBA" id="ARBA00023065"/>
    </source>
</evidence>
<dbReference type="GO" id="GO:0046933">
    <property type="term" value="F:proton-transporting ATP synthase activity, rotational mechanism"/>
    <property type="evidence" value="ECO:0007669"/>
    <property type="project" value="UniProtKB-UniRule"/>
</dbReference>
<dbReference type="GO" id="GO:0005886">
    <property type="term" value="C:plasma membrane"/>
    <property type="evidence" value="ECO:0007669"/>
    <property type="project" value="UniProtKB-SubCell"/>
</dbReference>
<dbReference type="InterPro" id="IPR020781">
    <property type="entry name" value="ATPase_OSCP/d_CS"/>
</dbReference>
<keyword evidence="10" id="KW-1185">Reference proteome</keyword>
<dbReference type="HAMAP" id="MF_01416">
    <property type="entry name" value="ATP_synth_delta_bact"/>
    <property type="match status" value="1"/>
</dbReference>
<dbReference type="OrthoDB" id="5242917at2"/>
<dbReference type="Gene3D" id="1.10.520.20">
    <property type="entry name" value="N-terminal domain of the delta subunit of the F1F0-ATP synthase"/>
    <property type="match status" value="1"/>
</dbReference>
<evidence type="ECO:0000256" key="1">
    <source>
        <dbReference type="ARBA" id="ARBA00004370"/>
    </source>
</evidence>
<name>A0A3G9IDB0_9ACTN</name>
<keyword evidence="5 8" id="KW-0472">Membrane</keyword>
<dbReference type="RefSeq" id="WP_125566686.1">
    <property type="nucleotide sequence ID" value="NZ_AP019307.1"/>
</dbReference>
<keyword evidence="7 8" id="KW-0066">ATP synthesis</keyword>
<dbReference type="Proteomes" id="UP000271573">
    <property type="component" value="Chromosome"/>
</dbReference>
<dbReference type="GO" id="GO:0045259">
    <property type="term" value="C:proton-transporting ATP synthase complex"/>
    <property type="evidence" value="ECO:0007669"/>
    <property type="project" value="UniProtKB-KW"/>
</dbReference>
<protein>
    <recommendedName>
        <fullName evidence="8">ATP synthase subunit delta</fullName>
    </recommendedName>
    <alternativeName>
        <fullName evidence="8">ATP synthase F(1) sector subunit delta</fullName>
    </alternativeName>
    <alternativeName>
        <fullName evidence="8">F-type ATPase subunit delta</fullName>
        <shortName evidence="8">F-ATPase subunit delta</shortName>
    </alternativeName>
</protein>
<dbReference type="AlphaFoldDB" id="A0A3G9IDB0"/>
<keyword evidence="2 8" id="KW-0813">Transport</keyword>
<dbReference type="EMBL" id="AP019307">
    <property type="protein sequence ID" value="BBH16346.1"/>
    <property type="molecule type" value="Genomic_DNA"/>
</dbReference>
<comment type="function">
    <text evidence="8">This protein is part of the stalk that links CF(0) to CF(1). It either transmits conformational changes from CF(0) to CF(1) or is implicated in proton conduction.</text>
</comment>
<evidence type="ECO:0000256" key="8">
    <source>
        <dbReference type="HAMAP-Rule" id="MF_01416"/>
    </source>
</evidence>
<evidence type="ECO:0000313" key="9">
    <source>
        <dbReference type="EMBL" id="BBH16346.1"/>
    </source>
</evidence>
<gene>
    <name evidence="8 9" type="primary">atpH</name>
    <name evidence="9" type="ORF">Back2_06330</name>
</gene>
<dbReference type="Pfam" id="PF00213">
    <property type="entry name" value="OSCP"/>
    <property type="match status" value="2"/>
</dbReference>
<accession>A0A3G9IDB0</accession>
<dbReference type="InterPro" id="IPR026015">
    <property type="entry name" value="ATP_synth_OSCP/delta_N_sf"/>
</dbReference>
<sequence length="264" mass="26977">MVDFRGASAGAVAALTDQLKANGASEGLAGELYSVAGLLRNDPALRRFLADATVAGEAKTGLVAQVFGGKVSPATADLLKGIAEQRWTGAGDVAKAAERLSEIASVLGAGDHRALCDELFVIGRTVNGDAELRNALSEPNRSTADKAGLLSTVFASASPAAQELAKQSLSGSYGTVSKALEAYRRLAAEVNGEGIATVTVAAQLTTEHAARLETALAAIYKRPIHINTVVDSALLGGVKVEIGDDVIDGTIATRLENAGRLLAG</sequence>
<reference evidence="9 10" key="1">
    <citation type="submission" date="2018-11" db="EMBL/GenBank/DDBJ databases">
        <title>Complete genome sequence of Nocardioides baekrokdamisoli strain KCTC 39748.</title>
        <authorList>
            <person name="Kang S.W."/>
            <person name="Lee K.C."/>
            <person name="Kim K.K."/>
            <person name="Kim J.S."/>
            <person name="Kim D.S."/>
            <person name="Ko S.H."/>
            <person name="Yang S.H."/>
            <person name="Shin Y.K."/>
            <person name="Lee J.S."/>
        </authorList>
    </citation>
    <scope>NUCLEOTIDE SEQUENCE [LARGE SCALE GENOMIC DNA]</scope>
    <source>
        <strain evidence="9 10">KCTC 39748</strain>
    </source>
</reference>
<keyword evidence="3 8" id="KW-0375">Hydrogen ion transport</keyword>
<evidence type="ECO:0000256" key="3">
    <source>
        <dbReference type="ARBA" id="ARBA00022781"/>
    </source>
</evidence>
<evidence type="ECO:0000256" key="2">
    <source>
        <dbReference type="ARBA" id="ARBA00022448"/>
    </source>
</evidence>
<comment type="similarity">
    <text evidence="8">Belongs to the ATPase delta chain family.</text>
</comment>
<organism evidence="9 10">
    <name type="scientific">Nocardioides baekrokdamisoli</name>
    <dbReference type="NCBI Taxonomy" id="1804624"/>
    <lineage>
        <taxon>Bacteria</taxon>
        <taxon>Bacillati</taxon>
        <taxon>Actinomycetota</taxon>
        <taxon>Actinomycetes</taxon>
        <taxon>Propionibacteriales</taxon>
        <taxon>Nocardioidaceae</taxon>
        <taxon>Nocardioides</taxon>
    </lineage>
</organism>
<comment type="subcellular location">
    <subcellularLocation>
        <location evidence="8">Cell membrane</location>
        <topology evidence="8">Peripheral membrane protein</topology>
    </subcellularLocation>
    <subcellularLocation>
        <location evidence="1">Membrane</location>
    </subcellularLocation>
</comment>
<dbReference type="PROSITE" id="PS00389">
    <property type="entry name" value="ATPASE_DELTA"/>
    <property type="match status" value="1"/>
</dbReference>
<comment type="function">
    <text evidence="8">F(1)F(0) ATP synthase produces ATP from ADP in the presence of a proton or sodium gradient. F-type ATPases consist of two structural domains, F(1) containing the extramembraneous catalytic core and F(0) containing the membrane proton channel, linked together by a central stalk and a peripheral stalk. During catalysis, ATP synthesis in the catalytic domain of F(1) is coupled via a rotary mechanism of the central stalk subunits to proton translocation.</text>
</comment>
<dbReference type="KEGG" id="nbe:Back2_06330"/>
<dbReference type="InterPro" id="IPR000711">
    <property type="entry name" value="ATPase_OSCP/dsu"/>
</dbReference>
<evidence type="ECO:0000313" key="10">
    <source>
        <dbReference type="Proteomes" id="UP000271573"/>
    </source>
</evidence>
<dbReference type="PRINTS" id="PR00125">
    <property type="entry name" value="ATPASEDELTA"/>
</dbReference>
<keyword evidence="4 8" id="KW-0406">Ion transport</keyword>
<keyword evidence="8" id="KW-1003">Cell membrane</keyword>
<evidence type="ECO:0000256" key="7">
    <source>
        <dbReference type="ARBA" id="ARBA00023310"/>
    </source>
</evidence>